<keyword evidence="5" id="KW-1185">Reference proteome</keyword>
<dbReference type="AlphaFoldDB" id="A2EFB3"/>
<dbReference type="Proteomes" id="UP000001542">
    <property type="component" value="Unassembled WGS sequence"/>
</dbReference>
<protein>
    <submittedName>
        <fullName evidence="4">Uncharacterized protein</fullName>
    </submittedName>
</protein>
<sequence length="454" mass="51535">MAKYEIPAEVYKTAMPIIHLQSVLADINDENIEESKEIILNLKLTKTQTGLVYICQDILFNAKIHFNKIDIYSKFVLELCKDIPNLQQLVNAKLLLPATDSRTKCVHLRMLRYFFEHETISLDEIITGIANFPEQLSNQYMLFFLVFGKFIERKHPDVFREICVKVKNLKGLGPTYTSLRNHEFREIITRSAESDFKWQIPEETILYGYVKESIPYYIRSNNYQYVRNLSQQQLDDLYDFSPFDPIPFESGKCTLTQLASISGSFKSLRHIMSMKAKIRNTDSNGNSPAPYAIAGGSMPIIKSIHERMIEMDDFLPLAAHCRAIDAFEYILSLIDDETKKKELLNKSLLECATTNNLAILLVCISYGASLKTKNSEGQTAIHLAALNDNLFIAKILSMLPNFNPNVQDDAGDTPLHLAAKQGNIGIINFLIGLPSIKKDIKNNYGKTALDATKE</sequence>
<dbReference type="InterPro" id="IPR002110">
    <property type="entry name" value="Ankyrin_rpt"/>
</dbReference>
<dbReference type="PROSITE" id="PS50297">
    <property type="entry name" value="ANK_REP_REGION"/>
    <property type="match status" value="1"/>
</dbReference>
<evidence type="ECO:0000313" key="5">
    <source>
        <dbReference type="Proteomes" id="UP000001542"/>
    </source>
</evidence>
<reference evidence="4" key="1">
    <citation type="submission" date="2006-10" db="EMBL/GenBank/DDBJ databases">
        <authorList>
            <person name="Amadeo P."/>
            <person name="Zhao Q."/>
            <person name="Wortman J."/>
            <person name="Fraser-Liggett C."/>
            <person name="Carlton J."/>
        </authorList>
    </citation>
    <scope>NUCLEOTIDE SEQUENCE</scope>
    <source>
        <strain evidence="4">G3</strain>
    </source>
</reference>
<evidence type="ECO:0000256" key="2">
    <source>
        <dbReference type="ARBA" id="ARBA00023043"/>
    </source>
</evidence>
<keyword evidence="1" id="KW-0677">Repeat</keyword>
<dbReference type="SMART" id="SM00248">
    <property type="entry name" value="ANK"/>
    <property type="match status" value="4"/>
</dbReference>
<dbReference type="PANTHER" id="PTHR24198:SF165">
    <property type="entry name" value="ANKYRIN REPEAT-CONTAINING PROTEIN-RELATED"/>
    <property type="match status" value="1"/>
</dbReference>
<dbReference type="KEGG" id="tva:4766515"/>
<dbReference type="InParanoid" id="A2EFB3"/>
<evidence type="ECO:0000256" key="3">
    <source>
        <dbReference type="PROSITE-ProRule" id="PRU00023"/>
    </source>
</evidence>
<dbReference type="Pfam" id="PF12796">
    <property type="entry name" value="Ank_2"/>
    <property type="match status" value="1"/>
</dbReference>
<dbReference type="RefSeq" id="XP_001320833.1">
    <property type="nucleotide sequence ID" value="XM_001320798.1"/>
</dbReference>
<dbReference type="InterPro" id="IPR036770">
    <property type="entry name" value="Ankyrin_rpt-contain_sf"/>
</dbReference>
<dbReference type="VEuPathDB" id="TrichDB:TVAG_239700"/>
<reference evidence="4" key="2">
    <citation type="journal article" date="2007" name="Science">
        <title>Draft genome sequence of the sexually transmitted pathogen Trichomonas vaginalis.</title>
        <authorList>
            <person name="Carlton J.M."/>
            <person name="Hirt R.P."/>
            <person name="Silva J.C."/>
            <person name="Delcher A.L."/>
            <person name="Schatz M."/>
            <person name="Zhao Q."/>
            <person name="Wortman J.R."/>
            <person name="Bidwell S.L."/>
            <person name="Alsmark U.C.M."/>
            <person name="Besteiro S."/>
            <person name="Sicheritz-Ponten T."/>
            <person name="Noel C.J."/>
            <person name="Dacks J.B."/>
            <person name="Foster P.G."/>
            <person name="Simillion C."/>
            <person name="Van de Peer Y."/>
            <person name="Miranda-Saavedra D."/>
            <person name="Barton G.J."/>
            <person name="Westrop G.D."/>
            <person name="Mueller S."/>
            <person name="Dessi D."/>
            <person name="Fiori P.L."/>
            <person name="Ren Q."/>
            <person name="Paulsen I."/>
            <person name="Zhang H."/>
            <person name="Bastida-Corcuera F.D."/>
            <person name="Simoes-Barbosa A."/>
            <person name="Brown M.T."/>
            <person name="Hayes R.D."/>
            <person name="Mukherjee M."/>
            <person name="Okumura C.Y."/>
            <person name="Schneider R."/>
            <person name="Smith A.J."/>
            <person name="Vanacova S."/>
            <person name="Villalvazo M."/>
            <person name="Haas B.J."/>
            <person name="Pertea M."/>
            <person name="Feldblyum T.V."/>
            <person name="Utterback T.R."/>
            <person name="Shu C.L."/>
            <person name="Osoegawa K."/>
            <person name="de Jong P.J."/>
            <person name="Hrdy I."/>
            <person name="Horvathova L."/>
            <person name="Zubacova Z."/>
            <person name="Dolezal P."/>
            <person name="Malik S.B."/>
            <person name="Logsdon J.M. Jr."/>
            <person name="Henze K."/>
            <person name="Gupta A."/>
            <person name="Wang C.C."/>
            <person name="Dunne R.L."/>
            <person name="Upcroft J.A."/>
            <person name="Upcroft P."/>
            <person name="White O."/>
            <person name="Salzberg S.L."/>
            <person name="Tang P."/>
            <person name="Chiu C.-H."/>
            <person name="Lee Y.-S."/>
            <person name="Embley T.M."/>
            <person name="Coombs G.H."/>
            <person name="Mottram J.C."/>
            <person name="Tachezy J."/>
            <person name="Fraser-Liggett C.M."/>
            <person name="Johnson P.J."/>
        </authorList>
    </citation>
    <scope>NUCLEOTIDE SEQUENCE [LARGE SCALE GENOMIC DNA]</scope>
    <source>
        <strain evidence="4">G3</strain>
    </source>
</reference>
<dbReference type="EMBL" id="DS113374">
    <property type="protein sequence ID" value="EAY08610.1"/>
    <property type="molecule type" value="Genomic_DNA"/>
</dbReference>
<dbReference type="PANTHER" id="PTHR24198">
    <property type="entry name" value="ANKYRIN REPEAT AND PROTEIN KINASE DOMAIN-CONTAINING PROTEIN"/>
    <property type="match status" value="1"/>
</dbReference>
<feature type="repeat" description="ANK" evidence="3">
    <location>
        <begin position="410"/>
        <end position="431"/>
    </location>
</feature>
<dbReference type="SMR" id="A2EFB3"/>
<dbReference type="STRING" id="5722.A2EFB3"/>
<dbReference type="Gene3D" id="1.25.40.20">
    <property type="entry name" value="Ankyrin repeat-containing domain"/>
    <property type="match status" value="1"/>
</dbReference>
<dbReference type="VEuPathDB" id="TrichDB:TVAGG3_0430650"/>
<keyword evidence="2 3" id="KW-0040">ANK repeat</keyword>
<evidence type="ECO:0000313" key="4">
    <source>
        <dbReference type="EMBL" id="EAY08610.1"/>
    </source>
</evidence>
<accession>A2EFB3</accession>
<dbReference type="SUPFAM" id="SSF48403">
    <property type="entry name" value="Ankyrin repeat"/>
    <property type="match status" value="1"/>
</dbReference>
<organism evidence="4 5">
    <name type="scientific">Trichomonas vaginalis (strain ATCC PRA-98 / G3)</name>
    <dbReference type="NCBI Taxonomy" id="412133"/>
    <lineage>
        <taxon>Eukaryota</taxon>
        <taxon>Metamonada</taxon>
        <taxon>Parabasalia</taxon>
        <taxon>Trichomonadida</taxon>
        <taxon>Trichomonadidae</taxon>
        <taxon>Trichomonas</taxon>
    </lineage>
</organism>
<proteinExistence type="predicted"/>
<evidence type="ECO:0000256" key="1">
    <source>
        <dbReference type="ARBA" id="ARBA00022737"/>
    </source>
</evidence>
<name>A2EFB3_TRIV3</name>
<gene>
    <name evidence="4" type="ORF">TVAG_239700</name>
</gene>
<dbReference type="PROSITE" id="PS50088">
    <property type="entry name" value="ANK_REPEAT"/>
    <property type="match status" value="1"/>
</dbReference>